<feature type="non-terminal residue" evidence="1">
    <location>
        <position position="1"/>
    </location>
</feature>
<dbReference type="EMBL" id="CAACVG010012772">
    <property type="protein sequence ID" value="VEN60822.1"/>
    <property type="molecule type" value="Genomic_DNA"/>
</dbReference>
<protein>
    <submittedName>
        <fullName evidence="1">Uncharacterized protein</fullName>
    </submittedName>
</protein>
<accession>A0A653DMS6</accession>
<evidence type="ECO:0000313" key="2">
    <source>
        <dbReference type="Proteomes" id="UP000410492"/>
    </source>
</evidence>
<proteinExistence type="predicted"/>
<dbReference type="AlphaFoldDB" id="A0A653DMS6"/>
<reference evidence="1 2" key="1">
    <citation type="submission" date="2019-01" db="EMBL/GenBank/DDBJ databases">
        <authorList>
            <person name="Sayadi A."/>
        </authorList>
    </citation>
    <scope>NUCLEOTIDE SEQUENCE [LARGE SCALE GENOMIC DNA]</scope>
</reference>
<evidence type="ECO:0000313" key="1">
    <source>
        <dbReference type="EMBL" id="VEN60822.1"/>
    </source>
</evidence>
<sequence>STYTYQHTYLVQISKSSKIRGGSRLNGDIYNICIFGICFKILKRLGQSDSCRANDTRYYEKTCSRGGG</sequence>
<dbReference type="Proteomes" id="UP000410492">
    <property type="component" value="Unassembled WGS sequence"/>
</dbReference>
<keyword evidence="2" id="KW-1185">Reference proteome</keyword>
<gene>
    <name evidence="1" type="ORF">CALMAC_LOCUS18393</name>
</gene>
<name>A0A653DMS6_CALMS</name>
<organism evidence="1 2">
    <name type="scientific">Callosobruchus maculatus</name>
    <name type="common">Southern cowpea weevil</name>
    <name type="synonym">Pulse bruchid</name>
    <dbReference type="NCBI Taxonomy" id="64391"/>
    <lineage>
        <taxon>Eukaryota</taxon>
        <taxon>Metazoa</taxon>
        <taxon>Ecdysozoa</taxon>
        <taxon>Arthropoda</taxon>
        <taxon>Hexapoda</taxon>
        <taxon>Insecta</taxon>
        <taxon>Pterygota</taxon>
        <taxon>Neoptera</taxon>
        <taxon>Endopterygota</taxon>
        <taxon>Coleoptera</taxon>
        <taxon>Polyphaga</taxon>
        <taxon>Cucujiformia</taxon>
        <taxon>Chrysomeloidea</taxon>
        <taxon>Chrysomelidae</taxon>
        <taxon>Bruchinae</taxon>
        <taxon>Bruchini</taxon>
        <taxon>Callosobruchus</taxon>
    </lineage>
</organism>